<evidence type="ECO:0000256" key="4">
    <source>
        <dbReference type="ARBA" id="ARBA00022692"/>
    </source>
</evidence>
<evidence type="ECO:0000256" key="11">
    <source>
        <dbReference type="ARBA" id="ARBA00038053"/>
    </source>
</evidence>
<dbReference type="PANTHER" id="PTHR30474">
    <property type="entry name" value="CELL CYCLE PROTEIN"/>
    <property type="match status" value="1"/>
</dbReference>
<accession>A0A1M6A1S6</accession>
<evidence type="ECO:0000256" key="9">
    <source>
        <dbReference type="ARBA" id="ARBA00032370"/>
    </source>
</evidence>
<dbReference type="GO" id="GO:0032153">
    <property type="term" value="C:cell division site"/>
    <property type="evidence" value="ECO:0007669"/>
    <property type="project" value="TreeGrafter"/>
</dbReference>
<dbReference type="GO" id="GO:0009252">
    <property type="term" value="P:peptidoglycan biosynthetic process"/>
    <property type="evidence" value="ECO:0007669"/>
    <property type="project" value="UniProtKB-KW"/>
</dbReference>
<dbReference type="EC" id="2.4.99.28" evidence="14"/>
<comment type="catalytic activity">
    <reaction evidence="15">
        <text>[GlcNAc-(1-&gt;4)-Mur2Ac(oyl-L-Ala-gamma-D-Glu-L-Lys-D-Ala-D-Ala)](n)-di-trans,octa-cis-undecaprenyl diphosphate + beta-D-GlcNAc-(1-&gt;4)-Mur2Ac(oyl-L-Ala-gamma-D-Glu-L-Lys-D-Ala-D-Ala)-di-trans,octa-cis-undecaprenyl diphosphate = [GlcNAc-(1-&gt;4)-Mur2Ac(oyl-L-Ala-gamma-D-Glu-L-Lys-D-Ala-D-Ala)](n+1)-di-trans,octa-cis-undecaprenyl diphosphate + di-trans,octa-cis-undecaprenyl diphosphate + H(+)</text>
        <dbReference type="Rhea" id="RHEA:23708"/>
        <dbReference type="Rhea" id="RHEA-COMP:9602"/>
        <dbReference type="Rhea" id="RHEA-COMP:9603"/>
        <dbReference type="ChEBI" id="CHEBI:15378"/>
        <dbReference type="ChEBI" id="CHEBI:58405"/>
        <dbReference type="ChEBI" id="CHEBI:60033"/>
        <dbReference type="ChEBI" id="CHEBI:78435"/>
        <dbReference type="EC" id="2.4.99.28"/>
    </reaction>
</comment>
<sequence length="406" mass="44383">MVAQSKIFKGDRVIWVLLLLLSLLSLLIVYSSTGALAYRQAGGNTLYFLVRQLFFIGAGLGLMLVMVNFLSVKIYSIVANLLIYLSIGLLLTTVVLNFAGMLEGSGRTLDLGFISFQPAELAKIALIMYTAKVLAKNQKTKGDLKKAFLKIIIHSVLVCGMIFVSDFSTAALLFAAIFAMMFVGRIPFKYLFLVIGTGIVLVVGIYFLADQFPGAPARVHTVKGRIDRFVFGDPDAEKGITQADYAKLAIYEGGLLGKGPGHSDVSNYMAAAYNDFIFAIIVEEYGLIVSTIVMFLYLVFFFRSVVIVRRATRTFPAFLVTGLSLVLVFQAMINIGVSTGVLPVTGQPLPWVSLGGTSLLFTSVAFGCILSVSYQNQVNRKIEKPAVQVNVPDEDYEMGQEKKNED</sequence>
<feature type="transmembrane region" description="Helical" evidence="16">
    <location>
        <begin position="53"/>
        <end position="70"/>
    </location>
</feature>
<gene>
    <name evidence="17" type="ORF">SAMN05444280_10123</name>
</gene>
<keyword evidence="2" id="KW-0328">Glycosyltransferase</keyword>
<feature type="transmembrane region" description="Helical" evidence="16">
    <location>
        <begin position="276"/>
        <end position="302"/>
    </location>
</feature>
<keyword evidence="17" id="KW-0131">Cell cycle</keyword>
<evidence type="ECO:0000256" key="6">
    <source>
        <dbReference type="ARBA" id="ARBA00022984"/>
    </source>
</evidence>
<feature type="transmembrane region" description="Helical" evidence="16">
    <location>
        <begin position="349"/>
        <end position="374"/>
    </location>
</feature>
<dbReference type="GO" id="GO:0005886">
    <property type="term" value="C:plasma membrane"/>
    <property type="evidence" value="ECO:0007669"/>
    <property type="project" value="TreeGrafter"/>
</dbReference>
<dbReference type="InterPro" id="IPR001182">
    <property type="entry name" value="FtsW/RodA"/>
</dbReference>
<evidence type="ECO:0000256" key="5">
    <source>
        <dbReference type="ARBA" id="ARBA00022960"/>
    </source>
</evidence>
<feature type="transmembrane region" description="Helical" evidence="16">
    <location>
        <begin position="170"/>
        <end position="186"/>
    </location>
</feature>
<name>A0A1M6A1S6_9BACT</name>
<keyword evidence="18" id="KW-1185">Reference proteome</keyword>
<dbReference type="RefSeq" id="WP_073163761.1">
    <property type="nucleotide sequence ID" value="NZ_FQZE01000001.1"/>
</dbReference>
<evidence type="ECO:0000256" key="7">
    <source>
        <dbReference type="ARBA" id="ARBA00022989"/>
    </source>
</evidence>
<keyword evidence="5" id="KW-0133">Cell shape</keyword>
<evidence type="ECO:0000313" key="17">
    <source>
        <dbReference type="EMBL" id="SHI30416.1"/>
    </source>
</evidence>
<dbReference type="GO" id="GO:0008360">
    <property type="term" value="P:regulation of cell shape"/>
    <property type="evidence" value="ECO:0007669"/>
    <property type="project" value="UniProtKB-KW"/>
</dbReference>
<dbReference type="AlphaFoldDB" id="A0A1M6A1S6"/>
<feature type="transmembrane region" description="Helical" evidence="16">
    <location>
        <begin position="314"/>
        <end position="337"/>
    </location>
</feature>
<organism evidence="17 18">
    <name type="scientific">Tangfeifania diversioriginum</name>
    <dbReference type="NCBI Taxonomy" id="1168035"/>
    <lineage>
        <taxon>Bacteria</taxon>
        <taxon>Pseudomonadati</taxon>
        <taxon>Bacteroidota</taxon>
        <taxon>Bacteroidia</taxon>
        <taxon>Marinilabiliales</taxon>
        <taxon>Prolixibacteraceae</taxon>
        <taxon>Tangfeifania</taxon>
    </lineage>
</organism>
<evidence type="ECO:0000256" key="8">
    <source>
        <dbReference type="ARBA" id="ARBA00023136"/>
    </source>
</evidence>
<reference evidence="17 18" key="1">
    <citation type="submission" date="2016-11" db="EMBL/GenBank/DDBJ databases">
        <authorList>
            <person name="Jaros S."/>
            <person name="Januszkiewicz K."/>
            <person name="Wedrychowicz H."/>
        </authorList>
    </citation>
    <scope>NUCLEOTIDE SEQUENCE [LARGE SCALE GENOMIC DNA]</scope>
    <source>
        <strain evidence="17 18">DSM 27063</strain>
    </source>
</reference>
<evidence type="ECO:0000256" key="13">
    <source>
        <dbReference type="ARBA" id="ARBA00041418"/>
    </source>
</evidence>
<evidence type="ECO:0000256" key="10">
    <source>
        <dbReference type="ARBA" id="ARBA00033270"/>
    </source>
</evidence>
<dbReference type="Proteomes" id="UP000184050">
    <property type="component" value="Unassembled WGS sequence"/>
</dbReference>
<evidence type="ECO:0000256" key="14">
    <source>
        <dbReference type="ARBA" id="ARBA00044770"/>
    </source>
</evidence>
<evidence type="ECO:0000256" key="2">
    <source>
        <dbReference type="ARBA" id="ARBA00022676"/>
    </source>
</evidence>
<dbReference type="GO" id="GO:0051301">
    <property type="term" value="P:cell division"/>
    <property type="evidence" value="ECO:0007669"/>
    <property type="project" value="UniProtKB-KW"/>
</dbReference>
<keyword evidence="8 16" id="KW-0472">Membrane</keyword>
<comment type="similarity">
    <text evidence="11">Belongs to the SEDS family. FtsW subfamily.</text>
</comment>
<dbReference type="SUPFAM" id="SSF82866">
    <property type="entry name" value="Multidrug efflux transporter AcrB transmembrane domain"/>
    <property type="match status" value="1"/>
</dbReference>
<feature type="transmembrane region" description="Helical" evidence="16">
    <location>
        <begin position="82"/>
        <end position="102"/>
    </location>
</feature>
<dbReference type="OrthoDB" id="9812661at2"/>
<keyword evidence="6" id="KW-0573">Peptidoglycan synthesis</keyword>
<dbReference type="GO" id="GO:0008955">
    <property type="term" value="F:peptidoglycan glycosyltransferase activity"/>
    <property type="evidence" value="ECO:0007669"/>
    <property type="project" value="UniProtKB-EC"/>
</dbReference>
<comment type="subcellular location">
    <subcellularLocation>
        <location evidence="1">Membrane</location>
        <topology evidence="1">Multi-pass membrane protein</topology>
    </subcellularLocation>
</comment>
<keyword evidence="4 16" id="KW-0812">Transmembrane</keyword>
<keyword evidence="7 16" id="KW-1133">Transmembrane helix</keyword>
<keyword evidence="17" id="KW-0132">Cell division</keyword>
<dbReference type="PANTHER" id="PTHR30474:SF2">
    <property type="entry name" value="PEPTIDOGLYCAN GLYCOSYLTRANSFERASE FTSW-RELATED"/>
    <property type="match status" value="1"/>
</dbReference>
<dbReference type="GO" id="GO:0015648">
    <property type="term" value="F:lipid-linked peptidoglycan transporter activity"/>
    <property type="evidence" value="ECO:0007669"/>
    <property type="project" value="TreeGrafter"/>
</dbReference>
<evidence type="ECO:0000256" key="16">
    <source>
        <dbReference type="SAM" id="Phobius"/>
    </source>
</evidence>
<protein>
    <recommendedName>
        <fullName evidence="12">Probable peptidoglycan glycosyltransferase FtsW</fullName>
        <ecNumber evidence="14">2.4.99.28</ecNumber>
    </recommendedName>
    <alternativeName>
        <fullName evidence="13">Cell division protein FtsW</fullName>
    </alternativeName>
    <alternativeName>
        <fullName evidence="10">Cell wall polymerase</fullName>
    </alternativeName>
    <alternativeName>
        <fullName evidence="9">Peptidoglycan polymerase</fullName>
    </alternativeName>
</protein>
<evidence type="ECO:0000313" key="18">
    <source>
        <dbReference type="Proteomes" id="UP000184050"/>
    </source>
</evidence>
<evidence type="ECO:0000256" key="15">
    <source>
        <dbReference type="ARBA" id="ARBA00049902"/>
    </source>
</evidence>
<feature type="transmembrane region" description="Helical" evidence="16">
    <location>
        <begin position="191"/>
        <end position="209"/>
    </location>
</feature>
<proteinExistence type="inferred from homology"/>
<dbReference type="Pfam" id="PF01098">
    <property type="entry name" value="FTSW_RODA_SPOVE"/>
    <property type="match status" value="1"/>
</dbReference>
<evidence type="ECO:0000256" key="12">
    <source>
        <dbReference type="ARBA" id="ARBA00041185"/>
    </source>
</evidence>
<dbReference type="EMBL" id="FQZE01000001">
    <property type="protein sequence ID" value="SHI30416.1"/>
    <property type="molecule type" value="Genomic_DNA"/>
</dbReference>
<dbReference type="STRING" id="1168035.SAMN05444280_10123"/>
<evidence type="ECO:0000256" key="1">
    <source>
        <dbReference type="ARBA" id="ARBA00004141"/>
    </source>
</evidence>
<evidence type="ECO:0000256" key="3">
    <source>
        <dbReference type="ARBA" id="ARBA00022679"/>
    </source>
</evidence>
<keyword evidence="3" id="KW-0808">Transferase</keyword>